<dbReference type="GO" id="GO:0006749">
    <property type="term" value="P:glutathione metabolic process"/>
    <property type="evidence" value="ECO:0007669"/>
    <property type="project" value="TreeGrafter"/>
</dbReference>
<dbReference type="AlphaFoldDB" id="A0A939DHQ1"/>
<dbReference type="PROSITE" id="PS50404">
    <property type="entry name" value="GST_NTER"/>
    <property type="match status" value="1"/>
</dbReference>
<gene>
    <name evidence="2" type="ORF">JYP50_15715</name>
</gene>
<dbReference type="GO" id="GO:0004364">
    <property type="term" value="F:glutathione transferase activity"/>
    <property type="evidence" value="ECO:0007669"/>
    <property type="project" value="TreeGrafter"/>
</dbReference>
<feature type="domain" description="GST N-terminal" evidence="1">
    <location>
        <begin position="4"/>
        <end position="84"/>
    </location>
</feature>
<dbReference type="Pfam" id="PF13409">
    <property type="entry name" value="GST_N_2"/>
    <property type="match status" value="1"/>
</dbReference>
<accession>A0A939DHQ1</accession>
<organism evidence="2 3">
    <name type="scientific">Parahaliea mediterranea</name>
    <dbReference type="NCBI Taxonomy" id="651086"/>
    <lineage>
        <taxon>Bacteria</taxon>
        <taxon>Pseudomonadati</taxon>
        <taxon>Pseudomonadota</taxon>
        <taxon>Gammaproteobacteria</taxon>
        <taxon>Cellvibrionales</taxon>
        <taxon>Halieaceae</taxon>
        <taxon>Parahaliea</taxon>
    </lineage>
</organism>
<dbReference type="InterPro" id="IPR036249">
    <property type="entry name" value="Thioredoxin-like_sf"/>
</dbReference>
<evidence type="ECO:0000259" key="1">
    <source>
        <dbReference type="PROSITE" id="PS50404"/>
    </source>
</evidence>
<dbReference type="SUPFAM" id="SSF47616">
    <property type="entry name" value="GST C-terminal domain-like"/>
    <property type="match status" value="1"/>
</dbReference>
<dbReference type="SUPFAM" id="SSF52833">
    <property type="entry name" value="Thioredoxin-like"/>
    <property type="match status" value="1"/>
</dbReference>
<comment type="caution">
    <text evidence="2">The sequence shown here is derived from an EMBL/GenBank/DDBJ whole genome shotgun (WGS) entry which is preliminary data.</text>
</comment>
<dbReference type="GO" id="GO:0006559">
    <property type="term" value="P:L-phenylalanine catabolic process"/>
    <property type="evidence" value="ECO:0007669"/>
    <property type="project" value="TreeGrafter"/>
</dbReference>
<sequence length="224" mass="24769">MSSPRLIIANRNYSSWSLRAWLCLRKSGVAFEEELLPLDTPEFAARIGDLSPSRTVPALWHDGRCIWDSLAICEYVNEQFAAGGLWPADPGSRALGRAMVAEMHSGFGHLRAAMPMNFRARNRAVPQTEGLRGDIRRMLALWQGAREAHADAGPWLLGEFSIADAFFAPVVVRFGGYGVALPPGLLAGYGDTLRRDPDFRHWQSQAARETWVVEADEAGQECDS</sequence>
<dbReference type="InterPro" id="IPR040079">
    <property type="entry name" value="Glutathione_S-Trfase"/>
</dbReference>
<dbReference type="SFLD" id="SFLDS00019">
    <property type="entry name" value="Glutathione_Transferase_(cytos"/>
    <property type="match status" value="1"/>
</dbReference>
<proteinExistence type="predicted"/>
<dbReference type="Gene3D" id="3.40.30.10">
    <property type="entry name" value="Glutaredoxin"/>
    <property type="match status" value="1"/>
</dbReference>
<dbReference type="GO" id="GO:0016034">
    <property type="term" value="F:maleylacetoacetate isomerase activity"/>
    <property type="evidence" value="ECO:0007669"/>
    <property type="project" value="TreeGrafter"/>
</dbReference>
<keyword evidence="3" id="KW-1185">Reference proteome</keyword>
<dbReference type="InterPro" id="IPR004045">
    <property type="entry name" value="Glutathione_S-Trfase_N"/>
</dbReference>
<dbReference type="RefSeq" id="WP_206561497.1">
    <property type="nucleotide sequence ID" value="NZ_JAFKCZ010000011.1"/>
</dbReference>
<dbReference type="EMBL" id="JAFKCZ010000011">
    <property type="protein sequence ID" value="MBN7798056.1"/>
    <property type="molecule type" value="Genomic_DNA"/>
</dbReference>
<name>A0A939DHQ1_9GAMM</name>
<dbReference type="InterPro" id="IPR036282">
    <property type="entry name" value="Glutathione-S-Trfase_C_sf"/>
</dbReference>
<dbReference type="Proteomes" id="UP000664303">
    <property type="component" value="Unassembled WGS sequence"/>
</dbReference>
<evidence type="ECO:0000313" key="3">
    <source>
        <dbReference type="Proteomes" id="UP000664303"/>
    </source>
</evidence>
<dbReference type="Pfam" id="PF13410">
    <property type="entry name" value="GST_C_2"/>
    <property type="match status" value="1"/>
</dbReference>
<protein>
    <submittedName>
        <fullName evidence="2">Glutathione S-transferase family protein</fullName>
    </submittedName>
</protein>
<dbReference type="PROSITE" id="PS51354">
    <property type="entry name" value="GLUTAREDOXIN_2"/>
    <property type="match status" value="1"/>
</dbReference>
<dbReference type="CDD" id="cd03043">
    <property type="entry name" value="GST_N_1"/>
    <property type="match status" value="1"/>
</dbReference>
<dbReference type="CDD" id="cd03194">
    <property type="entry name" value="GST_C_3"/>
    <property type="match status" value="1"/>
</dbReference>
<dbReference type="Gene3D" id="1.20.1050.10">
    <property type="match status" value="1"/>
</dbReference>
<evidence type="ECO:0000313" key="2">
    <source>
        <dbReference type="EMBL" id="MBN7798056.1"/>
    </source>
</evidence>
<reference evidence="2" key="1">
    <citation type="submission" date="2021-02" db="EMBL/GenBank/DDBJ databases">
        <title>PHA producing bacteria isolated from coastal sediment in Guangdong, Shenzhen.</title>
        <authorList>
            <person name="Zheng W."/>
            <person name="Yu S."/>
            <person name="Huang Y."/>
        </authorList>
    </citation>
    <scope>NUCLEOTIDE SEQUENCE</scope>
    <source>
        <strain evidence="2">TN14-10</strain>
    </source>
</reference>
<dbReference type="PANTHER" id="PTHR42673">
    <property type="entry name" value="MALEYLACETOACETATE ISOMERASE"/>
    <property type="match status" value="1"/>
</dbReference>
<dbReference type="PANTHER" id="PTHR42673:SF4">
    <property type="entry name" value="MALEYLACETOACETATE ISOMERASE"/>
    <property type="match status" value="1"/>
</dbReference>